<proteinExistence type="predicted"/>
<feature type="transmembrane region" description="Helical" evidence="1">
    <location>
        <begin position="184"/>
        <end position="207"/>
    </location>
</feature>
<dbReference type="EMBL" id="JAOAOG010000163">
    <property type="protein sequence ID" value="KAJ6244622.1"/>
    <property type="molecule type" value="Genomic_DNA"/>
</dbReference>
<gene>
    <name evidence="2" type="ORF">M0813_21208</name>
</gene>
<feature type="transmembrane region" description="Helical" evidence="1">
    <location>
        <begin position="115"/>
        <end position="137"/>
    </location>
</feature>
<organism evidence="2 3">
    <name type="scientific">Anaeramoeba flamelloides</name>
    <dbReference type="NCBI Taxonomy" id="1746091"/>
    <lineage>
        <taxon>Eukaryota</taxon>
        <taxon>Metamonada</taxon>
        <taxon>Anaeramoebidae</taxon>
        <taxon>Anaeramoeba</taxon>
    </lineage>
</organism>
<evidence type="ECO:0000313" key="3">
    <source>
        <dbReference type="Proteomes" id="UP001150062"/>
    </source>
</evidence>
<evidence type="ECO:0008006" key="4">
    <source>
        <dbReference type="Google" id="ProtNLM"/>
    </source>
</evidence>
<keyword evidence="1" id="KW-1133">Transmembrane helix</keyword>
<dbReference type="Proteomes" id="UP001150062">
    <property type="component" value="Unassembled WGS sequence"/>
</dbReference>
<name>A0ABQ8YJ58_9EUKA</name>
<feature type="transmembrane region" description="Helical" evidence="1">
    <location>
        <begin position="78"/>
        <end position="103"/>
    </location>
</feature>
<sequence>MVTSESTSPPVIVLICVYSVLIAFSIYRIVLLTRNEKAYVFHHTFYIFLFLASIFRVLQFSENVYILGGTGTFSKIFSVLAFIFITCCILLVSLALLNLYNVLQQDYLNPKKIKNLHYVATTIFLIIIFVTLVILFEKGYEQFAMYIEATVFSLCGSLLIFFSIRLRNQLPVQFRFTIKPLFRALVACTLIFYLRYVALILIYHFFIKKTSTASYSAMCYFLVLEFLPVLLIVFLVFRPPSNKKKAEMQEELIVDDFGTSEDQIDLI</sequence>
<feature type="transmembrane region" description="Helical" evidence="1">
    <location>
        <begin position="12"/>
        <end position="31"/>
    </location>
</feature>
<protein>
    <recommendedName>
        <fullName evidence="4">THH1/TOM1/TOM3 domain-containing protein</fullName>
    </recommendedName>
</protein>
<feature type="transmembrane region" description="Helical" evidence="1">
    <location>
        <begin position="213"/>
        <end position="237"/>
    </location>
</feature>
<keyword evidence="3" id="KW-1185">Reference proteome</keyword>
<feature type="transmembrane region" description="Helical" evidence="1">
    <location>
        <begin position="38"/>
        <end position="58"/>
    </location>
</feature>
<keyword evidence="1" id="KW-0472">Membrane</keyword>
<feature type="transmembrane region" description="Helical" evidence="1">
    <location>
        <begin position="143"/>
        <end position="164"/>
    </location>
</feature>
<keyword evidence="1" id="KW-0812">Transmembrane</keyword>
<reference evidence="2" key="1">
    <citation type="submission" date="2022-08" db="EMBL/GenBank/DDBJ databases">
        <title>Novel sulfate-reducing endosymbionts in the free-living metamonad Anaeramoeba.</title>
        <authorList>
            <person name="Jerlstrom-Hultqvist J."/>
            <person name="Cepicka I."/>
            <person name="Gallot-Lavallee L."/>
            <person name="Salas-Leiva D."/>
            <person name="Curtis B.A."/>
            <person name="Zahonova K."/>
            <person name="Pipaliya S."/>
            <person name="Dacks J."/>
            <person name="Roger A.J."/>
        </authorList>
    </citation>
    <scope>NUCLEOTIDE SEQUENCE</scope>
    <source>
        <strain evidence="2">Schooner1</strain>
    </source>
</reference>
<evidence type="ECO:0000313" key="2">
    <source>
        <dbReference type="EMBL" id="KAJ6244622.1"/>
    </source>
</evidence>
<comment type="caution">
    <text evidence="2">The sequence shown here is derived from an EMBL/GenBank/DDBJ whole genome shotgun (WGS) entry which is preliminary data.</text>
</comment>
<evidence type="ECO:0000256" key="1">
    <source>
        <dbReference type="SAM" id="Phobius"/>
    </source>
</evidence>
<accession>A0ABQ8YJ58</accession>